<organism evidence="1 2">
    <name type="scientific">Sorangium cellulosum</name>
    <name type="common">Polyangium cellulosum</name>
    <dbReference type="NCBI Taxonomy" id="56"/>
    <lineage>
        <taxon>Bacteria</taxon>
        <taxon>Pseudomonadati</taxon>
        <taxon>Myxococcota</taxon>
        <taxon>Polyangia</taxon>
        <taxon>Polyangiales</taxon>
        <taxon>Polyangiaceae</taxon>
        <taxon>Sorangium</taxon>
    </lineage>
</organism>
<evidence type="ECO:0008006" key="3">
    <source>
        <dbReference type="Google" id="ProtNLM"/>
    </source>
</evidence>
<evidence type="ECO:0000313" key="1">
    <source>
        <dbReference type="EMBL" id="AUX38663.1"/>
    </source>
</evidence>
<sequence>MVRRIPRRSFLHIGGAAAALALPLSMIFARRTRSRAPGRLGPLEPDPAGILDLPAGFTYRILERAGGGMDDGYRVPGRPDGMGCFPGPSGTFVLLRNHEVSPGDKAKGPYKSGQRAPAEAYDAASMGGVTRLVLDASTFARVSSNLVLAGTNVNCAGGVSPWGWLSCEENVDDRHGYVFLCSATASAVEAPRRLSGYGRFYHEAAVVDGATHIAYLTEDRADGCFYRFKPADPAAPFQGKLQALSVVGHPRLDTSAWAFAAPREIAWVDIDDPDPKDDTVRKQAQARGAAVIRRGEGICSSNGAVYLCATVGGPASAGQIFRLLPAGDGGTLELVAQSTDRDELDSPDNLTVAPWGDVVMVEDGYREDFIRGLTVDGKVYDIARNARSTSELTGVCFSPDGKALFVNMQEDGLTLAVTGPFPEPGGAAAPRRAGVPG</sequence>
<reference evidence="1 2" key="1">
    <citation type="submission" date="2015-09" db="EMBL/GenBank/DDBJ databases">
        <title>Sorangium comparison.</title>
        <authorList>
            <person name="Zaburannyi N."/>
            <person name="Bunk B."/>
            <person name="Overmann J."/>
            <person name="Mueller R."/>
        </authorList>
    </citation>
    <scope>NUCLEOTIDE SEQUENCE [LARGE SCALE GENOMIC DNA]</scope>
    <source>
        <strain evidence="1 2">So ce26</strain>
    </source>
</reference>
<evidence type="ECO:0000313" key="2">
    <source>
        <dbReference type="Proteomes" id="UP000238348"/>
    </source>
</evidence>
<dbReference type="EMBL" id="CP012673">
    <property type="protein sequence ID" value="AUX38663.1"/>
    <property type="molecule type" value="Genomic_DNA"/>
</dbReference>
<dbReference type="OrthoDB" id="9801383at2"/>
<dbReference type="RefSeq" id="WP_104976756.1">
    <property type="nucleotide sequence ID" value="NZ_CP012673.1"/>
</dbReference>
<gene>
    <name evidence="1" type="ORF">SOCE26_000410</name>
</gene>
<dbReference type="InterPro" id="IPR006311">
    <property type="entry name" value="TAT_signal"/>
</dbReference>
<dbReference type="PROSITE" id="PS51318">
    <property type="entry name" value="TAT"/>
    <property type="match status" value="1"/>
</dbReference>
<dbReference type="AlphaFoldDB" id="A0A2L0EHA5"/>
<protein>
    <recommendedName>
        <fullName evidence="3">Phosphatase</fullName>
    </recommendedName>
</protein>
<dbReference type="Pfam" id="PF05787">
    <property type="entry name" value="PhoX"/>
    <property type="match status" value="2"/>
</dbReference>
<dbReference type="PANTHER" id="PTHR35399">
    <property type="entry name" value="SLR8030 PROTEIN"/>
    <property type="match status" value="1"/>
</dbReference>
<accession>A0A2L0EHA5</accession>
<dbReference type="SUPFAM" id="SSF63829">
    <property type="entry name" value="Calcium-dependent phosphotriesterase"/>
    <property type="match status" value="1"/>
</dbReference>
<name>A0A2L0EHA5_SORCE</name>
<dbReference type="InterPro" id="IPR008557">
    <property type="entry name" value="PhoX"/>
</dbReference>
<proteinExistence type="predicted"/>
<dbReference type="PANTHER" id="PTHR35399:SF4">
    <property type="entry name" value="MEMBRANE PROTEIN"/>
    <property type="match status" value="1"/>
</dbReference>
<dbReference type="Proteomes" id="UP000238348">
    <property type="component" value="Chromosome"/>
</dbReference>